<reference evidence="1" key="1">
    <citation type="submission" date="2024-11" db="EMBL/GenBank/DDBJ databases">
        <title>Sequencing of Borrelia variable plasmids from multiple Borrelia sensu lato isolates.</title>
        <authorList>
            <person name="Mongodin E.F."/>
            <person name="Rudenko N."/>
            <person name="Fraser C.M."/>
            <person name="Schutzer S."/>
            <person name="Luft B."/>
            <person name="Morgan R."/>
            <person name="Casjens S."/>
            <person name="Qiu W."/>
        </authorList>
    </citation>
    <scope>NUCLEOTIDE SEQUENCE</scope>
    <source>
        <strain evidence="1">SCGT-18</strain>
    </source>
</reference>
<gene>
    <name evidence="1" type="ORF">QIA18_06335</name>
</gene>
<keyword evidence="1" id="KW-0614">Plasmid</keyword>
<name>A0ACD5GL49_9SPIR</name>
<dbReference type="Proteomes" id="UP001304851">
    <property type="component" value="Plasmid lp25"/>
</dbReference>
<keyword evidence="2" id="KW-1185">Reference proteome</keyword>
<evidence type="ECO:0000313" key="2">
    <source>
        <dbReference type="Proteomes" id="UP001304851"/>
    </source>
</evidence>
<dbReference type="EMBL" id="CP179473">
    <property type="protein sequence ID" value="XPC85707.1"/>
    <property type="molecule type" value="Genomic_DNA"/>
</dbReference>
<proteinExistence type="predicted"/>
<geneLocation type="plasmid" evidence="1 2">
    <name>lp25</name>
</geneLocation>
<accession>A0ACD5GL49</accession>
<organism evidence="1 2">
    <name type="scientific">Borreliella carolinensis</name>
    <dbReference type="NCBI Taxonomy" id="478174"/>
    <lineage>
        <taxon>Bacteria</taxon>
        <taxon>Pseudomonadati</taxon>
        <taxon>Spirochaetota</taxon>
        <taxon>Spirochaetia</taxon>
        <taxon>Spirochaetales</taxon>
        <taxon>Borreliaceae</taxon>
        <taxon>Borreliella</taxon>
    </lineage>
</organism>
<protein>
    <submittedName>
        <fullName evidence="1">Uncharacterized protein</fullName>
    </submittedName>
</protein>
<evidence type="ECO:0000313" key="1">
    <source>
        <dbReference type="EMBL" id="XPC85707.1"/>
    </source>
</evidence>
<sequence length="59" mass="6766">MANSIDKTEPSDQKSFKVFFTAIGEENELTNKVKEKQVLVMLGNSLYNSDSKNNNEYIY</sequence>